<dbReference type="EnsemblPlants" id="Kaladp0067s0124.1.v1.1">
    <property type="protein sequence ID" value="Kaladp0067s0124.1.v1.1"/>
    <property type="gene ID" value="Kaladp0067s0124.v1.1"/>
</dbReference>
<protein>
    <submittedName>
        <fullName evidence="1">Uncharacterized protein</fullName>
    </submittedName>
</protein>
<dbReference type="AlphaFoldDB" id="A0A7N0UI35"/>
<evidence type="ECO:0000313" key="1">
    <source>
        <dbReference type="EnsemblPlants" id="Kaladp0067s0124.1.v1.1"/>
    </source>
</evidence>
<accession>A0A7N0UI35</accession>
<organism evidence="1 2">
    <name type="scientific">Kalanchoe fedtschenkoi</name>
    <name type="common">Lavender scallops</name>
    <name type="synonym">South American air plant</name>
    <dbReference type="NCBI Taxonomy" id="63787"/>
    <lineage>
        <taxon>Eukaryota</taxon>
        <taxon>Viridiplantae</taxon>
        <taxon>Streptophyta</taxon>
        <taxon>Embryophyta</taxon>
        <taxon>Tracheophyta</taxon>
        <taxon>Spermatophyta</taxon>
        <taxon>Magnoliopsida</taxon>
        <taxon>eudicotyledons</taxon>
        <taxon>Gunneridae</taxon>
        <taxon>Pentapetalae</taxon>
        <taxon>Saxifragales</taxon>
        <taxon>Crassulaceae</taxon>
        <taxon>Kalanchoe</taxon>
    </lineage>
</organism>
<evidence type="ECO:0000313" key="2">
    <source>
        <dbReference type="Proteomes" id="UP000594263"/>
    </source>
</evidence>
<sequence length="69" mass="7933">MDDFPRVAARKAPCCIHGERKKEDDAKKRTTLQQLDSFNQPVTSTECEREINGFPLLRLRRSSLSKLSL</sequence>
<proteinExistence type="predicted"/>
<name>A0A7N0UI35_KALFE</name>
<dbReference type="Gramene" id="Kaladp0067s0124.2.v1.1">
    <property type="protein sequence ID" value="Kaladp0067s0124.2.v1.1"/>
    <property type="gene ID" value="Kaladp0067s0124.v1.1"/>
</dbReference>
<dbReference type="EnsemblPlants" id="Kaladp0067s0124.2.v1.1">
    <property type="protein sequence ID" value="Kaladp0067s0124.2.v1.1"/>
    <property type="gene ID" value="Kaladp0067s0124.v1.1"/>
</dbReference>
<reference evidence="1" key="1">
    <citation type="submission" date="2021-01" db="UniProtKB">
        <authorList>
            <consortium name="EnsemblPlants"/>
        </authorList>
    </citation>
    <scope>IDENTIFICATION</scope>
</reference>
<keyword evidence="2" id="KW-1185">Reference proteome</keyword>
<dbReference type="Gramene" id="Kaladp0067s0124.1.v1.1">
    <property type="protein sequence ID" value="Kaladp0067s0124.1.v1.1"/>
    <property type="gene ID" value="Kaladp0067s0124.v1.1"/>
</dbReference>
<dbReference type="Proteomes" id="UP000594263">
    <property type="component" value="Unplaced"/>
</dbReference>